<evidence type="ECO:0000313" key="1">
    <source>
        <dbReference type="EMBL" id="CAH1107963.1"/>
    </source>
</evidence>
<gene>
    <name evidence="1" type="ORF">PSYICH_LOCUS9459</name>
</gene>
<dbReference type="Proteomes" id="UP001153636">
    <property type="component" value="Chromosome 3"/>
</dbReference>
<organism evidence="1 2">
    <name type="scientific">Psylliodes chrysocephalus</name>
    <dbReference type="NCBI Taxonomy" id="3402493"/>
    <lineage>
        <taxon>Eukaryota</taxon>
        <taxon>Metazoa</taxon>
        <taxon>Ecdysozoa</taxon>
        <taxon>Arthropoda</taxon>
        <taxon>Hexapoda</taxon>
        <taxon>Insecta</taxon>
        <taxon>Pterygota</taxon>
        <taxon>Neoptera</taxon>
        <taxon>Endopterygota</taxon>
        <taxon>Coleoptera</taxon>
        <taxon>Polyphaga</taxon>
        <taxon>Cucujiformia</taxon>
        <taxon>Chrysomeloidea</taxon>
        <taxon>Chrysomelidae</taxon>
        <taxon>Galerucinae</taxon>
        <taxon>Alticini</taxon>
        <taxon>Psylliodes</taxon>
    </lineage>
</organism>
<sequence length="427" mass="49555">MFLEATQDMNIDWANKCIAICSDGAKAMTVQETLEKTGQRWILNPFLNAATNEVNLSTKLKENMLELSTDGMLHLEFKSVNLDTFWLKRKTEYPELTTEALKCLIPFVTSYLCELTFSSMAQIKKSEDEFDSDLEENEEEFILGNVNELEIQDLPTEFDDRFLLESEQREINDEDANNNEADLSKEKFEDTVETNNIDAETNYAKEIEKNNKKKLSNVRWKKGNLFLNDDAKAFKGSEALEWEVWENTERVTLSRMESTLQLSNERQKRKFNRIQTKYSETLKTHMKQTVINLSNRPLMDNETSLLRKFQHNLTDNTYRRNTNTEAGIKKLPSDVKEEVRSESKRILQKAKPPKSSISRGKKAAIRSRNENENIIILPTNKGNTTVVMSTSDYSSKLNALVYQDTYRKLTIDPTQKIFRKTTKLIKE</sequence>
<dbReference type="EMBL" id="OV651815">
    <property type="protein sequence ID" value="CAH1107963.1"/>
    <property type="molecule type" value="Genomic_DNA"/>
</dbReference>
<name>A0A9P0CWV0_9CUCU</name>
<reference evidence="1" key="1">
    <citation type="submission" date="2022-01" db="EMBL/GenBank/DDBJ databases">
        <authorList>
            <person name="King R."/>
        </authorList>
    </citation>
    <scope>NUCLEOTIDE SEQUENCE</scope>
</reference>
<accession>A0A9P0CWV0</accession>
<evidence type="ECO:0000313" key="2">
    <source>
        <dbReference type="Proteomes" id="UP001153636"/>
    </source>
</evidence>
<dbReference type="PANTHER" id="PTHR45913:SF19">
    <property type="entry name" value="LOW QUALITY PROTEIN: ZINC FINGER BED DOMAIN-CONTAINING PROTEIN 5-LIKE"/>
    <property type="match status" value="1"/>
</dbReference>
<protein>
    <submittedName>
        <fullName evidence="1">Uncharacterized protein</fullName>
    </submittedName>
</protein>
<proteinExistence type="predicted"/>
<dbReference type="OrthoDB" id="10062525at2759"/>
<dbReference type="PANTHER" id="PTHR45913">
    <property type="entry name" value="EPM2A-INTERACTING PROTEIN 1"/>
    <property type="match status" value="1"/>
</dbReference>
<dbReference type="AlphaFoldDB" id="A0A9P0CWV0"/>
<keyword evidence="2" id="KW-1185">Reference proteome</keyword>